<dbReference type="EMBL" id="CP060636">
    <property type="protein sequence ID" value="QNM13424.1"/>
    <property type="molecule type" value="Genomic_DNA"/>
</dbReference>
<dbReference type="InterPro" id="IPR036005">
    <property type="entry name" value="Creatinase/aminopeptidase-like"/>
</dbReference>
<dbReference type="Proteomes" id="UP000515856">
    <property type="component" value="Chromosome"/>
</dbReference>
<dbReference type="InterPro" id="IPR050659">
    <property type="entry name" value="Peptidase_M24B"/>
</dbReference>
<gene>
    <name evidence="3" type="ORF">H9Q80_05610</name>
</gene>
<protein>
    <submittedName>
        <fullName evidence="3">Aminopeptidase P family protein</fullName>
    </submittedName>
</protein>
<keyword evidence="3" id="KW-0378">Hydrolase</keyword>
<evidence type="ECO:0000313" key="3">
    <source>
        <dbReference type="EMBL" id="QNM13424.1"/>
    </source>
</evidence>
<keyword evidence="3" id="KW-0031">Aminopeptidase</keyword>
<evidence type="ECO:0000259" key="2">
    <source>
        <dbReference type="Pfam" id="PF01321"/>
    </source>
</evidence>
<accession>A0A7G9GRJ2</accession>
<keyword evidence="3" id="KW-0645">Protease</keyword>
<feature type="domain" description="Peptidase M24" evidence="1">
    <location>
        <begin position="136"/>
        <end position="337"/>
    </location>
</feature>
<evidence type="ECO:0000259" key="1">
    <source>
        <dbReference type="Pfam" id="PF00557"/>
    </source>
</evidence>
<sequence length="355" mass="39682">MNKITQLRQMMAKQQIEALLISTQANVYYVSGFYAEAGVATILLTQKDAYLMSDGRFMTEAKEATNGFEVVRWKDDMFQDLGKLIDTLRIQTVFVDDDSISYAQASTLMANTKAILKPAPKMIEQMRSIKTKEELEIIQKACQIVDDAFEEILKYIRPGMSEAQVRNELEFQMRKRGAENCSFETIIASGARGALPHGVASEKIIEKGDMVTMDLGALYHHYCSDITRTIAIGQPNEELIKIYKIVKDTQAIMAQHLKAGIVSHDLEKIGRDYIEAHGYDLIHGPGHSFGLEIHEAPFISSKSDAVFEENVVVTLEPGIYVPGLGGVRIEDDFLVTKDGCIQLTHANKDLIILPF</sequence>
<evidence type="ECO:0000313" key="4">
    <source>
        <dbReference type="Proteomes" id="UP000515856"/>
    </source>
</evidence>
<dbReference type="SUPFAM" id="SSF55920">
    <property type="entry name" value="Creatinase/aminopeptidase"/>
    <property type="match status" value="1"/>
</dbReference>
<dbReference type="AlphaFoldDB" id="A0A7G9GRJ2"/>
<feature type="domain" description="Creatinase N-terminal" evidence="2">
    <location>
        <begin position="4"/>
        <end position="129"/>
    </location>
</feature>
<proteinExistence type="predicted"/>
<dbReference type="Gene3D" id="3.90.230.10">
    <property type="entry name" value="Creatinase/methionine aminopeptidase superfamily"/>
    <property type="match status" value="1"/>
</dbReference>
<dbReference type="Pfam" id="PF01321">
    <property type="entry name" value="Creatinase_N"/>
    <property type="match status" value="1"/>
</dbReference>
<dbReference type="Gene3D" id="3.40.350.10">
    <property type="entry name" value="Creatinase/prolidase N-terminal domain"/>
    <property type="match status" value="1"/>
</dbReference>
<dbReference type="InterPro" id="IPR000587">
    <property type="entry name" value="Creatinase_N"/>
</dbReference>
<dbReference type="RefSeq" id="WP_117536606.1">
    <property type="nucleotide sequence ID" value="NZ_CP060636.1"/>
</dbReference>
<organism evidence="3 4">
    <name type="scientific">[Eubacterium] hominis</name>
    <dbReference type="NCBI Taxonomy" id="2764325"/>
    <lineage>
        <taxon>Bacteria</taxon>
        <taxon>Bacillati</taxon>
        <taxon>Bacillota</taxon>
        <taxon>Erysipelotrichia</taxon>
        <taxon>Erysipelotrichales</taxon>
        <taxon>Erysipelotrichaceae</taxon>
        <taxon>Amedibacillus</taxon>
    </lineage>
</organism>
<dbReference type="InterPro" id="IPR029149">
    <property type="entry name" value="Creatin/AminoP/Spt16_N"/>
</dbReference>
<name>A0A7G9GRJ2_9FIRM</name>
<dbReference type="InterPro" id="IPR000994">
    <property type="entry name" value="Pept_M24"/>
</dbReference>
<dbReference type="PANTHER" id="PTHR46112:SF3">
    <property type="entry name" value="AMINOPEPTIDASE YPDF"/>
    <property type="match status" value="1"/>
</dbReference>
<dbReference type="SUPFAM" id="SSF53092">
    <property type="entry name" value="Creatinase/prolidase N-terminal domain"/>
    <property type="match status" value="1"/>
</dbReference>
<keyword evidence="4" id="KW-1185">Reference proteome</keyword>
<reference evidence="3 4" key="1">
    <citation type="submission" date="2020-08" db="EMBL/GenBank/DDBJ databases">
        <authorList>
            <person name="Liu C."/>
            <person name="Sun Q."/>
        </authorList>
    </citation>
    <scope>NUCLEOTIDE SEQUENCE [LARGE SCALE GENOMIC DNA]</scope>
    <source>
        <strain evidence="3 4">NSJ-61</strain>
    </source>
</reference>
<dbReference type="GO" id="GO:0004177">
    <property type="term" value="F:aminopeptidase activity"/>
    <property type="evidence" value="ECO:0007669"/>
    <property type="project" value="UniProtKB-KW"/>
</dbReference>
<dbReference type="Pfam" id="PF00557">
    <property type="entry name" value="Peptidase_M24"/>
    <property type="match status" value="1"/>
</dbReference>
<dbReference type="KEGG" id="ehn:H9Q80_05610"/>
<dbReference type="PANTHER" id="PTHR46112">
    <property type="entry name" value="AMINOPEPTIDASE"/>
    <property type="match status" value="1"/>
</dbReference>
<dbReference type="CDD" id="cd01092">
    <property type="entry name" value="APP-like"/>
    <property type="match status" value="1"/>
</dbReference>